<sequence length="480" mass="52896">MSATEMSVPMDISIPNPTESTVLQQDAVVFETPAVTSPPHQSTSPSPSPPPPLFNEDKIVVSVEVSLKPASTARIDDVRSAVERMLEKRSMSYADGPITVPLDDSFLVENVQRICICDTDVWVENRDILLFWQVKPVVQVFQLSEEGPCEELSNDGQLASFNEWILPAKEFDGMWESLIYESGLKQRLLRYAASALLFTEKGVNPFLVSWNRIILLHGPPGTGKTSLCKALAQKLSIRFSSRYPQCQLIEVNAHSLFSKWFSESGKLVAKLFSKIQEMVEEDNNLVFVLIDEVESLAAARKAALSGSEPSDSIRVVNALLTQMDKLKSSPNVIILTTSNITAAIDIAFVDRADIKAYVGPPTLQARYEILRSCLSELLRTGILSVSNSQIQDGDNLCLQSFTSLKQQNNTTIVPEAVALLTLSNQLLEAAKACEGLSGRSLRKLPFLTHAALANPFGCEPGKFLHKMIETATRERSEIPD</sequence>
<comment type="function">
    <text evidence="7">Plays a key role in chromosome recombination during meiosis.</text>
</comment>
<dbReference type="InterPro" id="IPR003959">
    <property type="entry name" value="ATPase_AAA_core"/>
</dbReference>
<dbReference type="GO" id="GO:0007131">
    <property type="term" value="P:reciprocal meiotic recombination"/>
    <property type="evidence" value="ECO:0007669"/>
    <property type="project" value="UniProtKB-UniRule"/>
</dbReference>
<keyword evidence="3 6" id="KW-0547">Nucleotide-binding</keyword>
<dbReference type="SMART" id="SM00382">
    <property type="entry name" value="AAA"/>
    <property type="match status" value="1"/>
</dbReference>
<keyword evidence="11" id="KW-1185">Reference proteome</keyword>
<evidence type="ECO:0000256" key="2">
    <source>
        <dbReference type="ARBA" id="ARBA00022364"/>
    </source>
</evidence>
<dbReference type="InterPro" id="IPR003960">
    <property type="entry name" value="ATPase_AAA_CS"/>
</dbReference>
<dbReference type="PROSITE" id="PS00674">
    <property type="entry name" value="AAA"/>
    <property type="match status" value="1"/>
</dbReference>
<organism evidence="10 11">
    <name type="scientific">Penstemon smallii</name>
    <dbReference type="NCBI Taxonomy" id="265156"/>
    <lineage>
        <taxon>Eukaryota</taxon>
        <taxon>Viridiplantae</taxon>
        <taxon>Streptophyta</taxon>
        <taxon>Embryophyta</taxon>
        <taxon>Tracheophyta</taxon>
        <taxon>Spermatophyta</taxon>
        <taxon>Magnoliopsida</taxon>
        <taxon>eudicotyledons</taxon>
        <taxon>Gunneridae</taxon>
        <taxon>Pentapetalae</taxon>
        <taxon>asterids</taxon>
        <taxon>lamiids</taxon>
        <taxon>Lamiales</taxon>
        <taxon>Plantaginaceae</taxon>
        <taxon>Cheloneae</taxon>
        <taxon>Penstemon</taxon>
    </lineage>
</organism>
<dbReference type="Pfam" id="PF23563">
    <property type="entry name" value="TRIP13_N"/>
    <property type="match status" value="1"/>
</dbReference>
<name>A0ABD3TF50_9LAMI</name>
<dbReference type="SUPFAM" id="SSF52540">
    <property type="entry name" value="P-loop containing nucleoside triphosphate hydrolases"/>
    <property type="match status" value="1"/>
</dbReference>
<dbReference type="EMBL" id="JBJXBP010000004">
    <property type="protein sequence ID" value="KAL3835246.1"/>
    <property type="molecule type" value="Genomic_DNA"/>
</dbReference>
<reference evidence="10 11" key="1">
    <citation type="submission" date="2024-12" db="EMBL/GenBank/DDBJ databases">
        <title>The unique morphological basis and parallel evolutionary history of personate flowers in Penstemon.</title>
        <authorList>
            <person name="Depatie T.H."/>
            <person name="Wessinger C.A."/>
        </authorList>
    </citation>
    <scope>NUCLEOTIDE SEQUENCE [LARGE SCALE GENOMIC DNA]</scope>
    <source>
        <strain evidence="10">WTNN_2</strain>
        <tissue evidence="10">Leaf</tissue>
    </source>
</reference>
<dbReference type="FunFam" id="3.40.50.300:FF:000680">
    <property type="entry name" value="pachytene checkpoint protein 2 homolog"/>
    <property type="match status" value="1"/>
</dbReference>
<feature type="domain" description="AAA+ ATPase" evidence="9">
    <location>
        <begin position="210"/>
        <end position="362"/>
    </location>
</feature>
<dbReference type="Pfam" id="PF00004">
    <property type="entry name" value="AAA"/>
    <property type="match status" value="1"/>
</dbReference>
<dbReference type="Gene3D" id="3.40.50.300">
    <property type="entry name" value="P-loop containing nucleotide triphosphate hydrolases"/>
    <property type="match status" value="1"/>
</dbReference>
<evidence type="ECO:0000256" key="4">
    <source>
        <dbReference type="ARBA" id="ARBA00022840"/>
    </source>
</evidence>
<dbReference type="GO" id="GO:0005524">
    <property type="term" value="F:ATP binding"/>
    <property type="evidence" value="ECO:0007669"/>
    <property type="project" value="UniProtKB-KW"/>
</dbReference>
<comment type="similarity">
    <text evidence="1 7">Belongs to the AAA ATPase family. PCH2 subfamily.</text>
</comment>
<gene>
    <name evidence="10" type="ORF">ACJIZ3_009982</name>
</gene>
<dbReference type="Proteomes" id="UP001634393">
    <property type="component" value="Unassembled WGS sequence"/>
</dbReference>
<evidence type="ECO:0000256" key="3">
    <source>
        <dbReference type="ARBA" id="ARBA00022741"/>
    </source>
</evidence>
<comment type="subcellular location">
    <subcellularLocation>
        <location evidence="7">Nucleus</location>
    </subcellularLocation>
</comment>
<dbReference type="InterPro" id="IPR044539">
    <property type="entry name" value="Pch2-like"/>
</dbReference>
<dbReference type="GO" id="GO:0005694">
    <property type="term" value="C:chromosome"/>
    <property type="evidence" value="ECO:0007669"/>
    <property type="project" value="UniProtKB-ARBA"/>
</dbReference>
<dbReference type="PRINTS" id="PR00300">
    <property type="entry name" value="CLPPROTEASEA"/>
</dbReference>
<comment type="caution">
    <text evidence="10">The sequence shown here is derived from an EMBL/GenBank/DDBJ whole genome shotgun (WGS) entry which is preliminary data.</text>
</comment>
<protein>
    <recommendedName>
        <fullName evidence="2 7">Pachytene checkpoint protein 2 homolog</fullName>
    </recommendedName>
</protein>
<dbReference type="GO" id="GO:0005634">
    <property type="term" value="C:nucleus"/>
    <property type="evidence" value="ECO:0007669"/>
    <property type="project" value="UniProtKB-SubCell"/>
</dbReference>
<evidence type="ECO:0000256" key="1">
    <source>
        <dbReference type="ARBA" id="ARBA00007271"/>
    </source>
</evidence>
<dbReference type="Pfam" id="PF23242">
    <property type="entry name" value="AAA_lid_TRIP13_C"/>
    <property type="match status" value="1"/>
</dbReference>
<keyword evidence="7" id="KW-0539">Nucleus</keyword>
<dbReference type="InterPro" id="IPR027417">
    <property type="entry name" value="P-loop_NTPase"/>
</dbReference>
<dbReference type="CDD" id="cd19508">
    <property type="entry name" value="RecA-like_Pch2-like"/>
    <property type="match status" value="1"/>
</dbReference>
<keyword evidence="4 6" id="KW-0067">ATP-binding</keyword>
<dbReference type="InterPro" id="IPR058249">
    <property type="entry name" value="Pch2_C"/>
</dbReference>
<evidence type="ECO:0000313" key="10">
    <source>
        <dbReference type="EMBL" id="KAL3835246.1"/>
    </source>
</evidence>
<evidence type="ECO:0000256" key="7">
    <source>
        <dbReference type="RuleBase" id="RU369050"/>
    </source>
</evidence>
<evidence type="ECO:0000256" key="6">
    <source>
        <dbReference type="RuleBase" id="RU003651"/>
    </source>
</evidence>
<proteinExistence type="inferred from homology"/>
<dbReference type="AlphaFoldDB" id="A0ABD3TF50"/>
<keyword evidence="5 7" id="KW-0469">Meiosis</keyword>
<evidence type="ECO:0000259" key="9">
    <source>
        <dbReference type="SMART" id="SM00382"/>
    </source>
</evidence>
<dbReference type="InterPro" id="IPR003593">
    <property type="entry name" value="AAA+_ATPase"/>
</dbReference>
<accession>A0ABD3TF50</accession>
<evidence type="ECO:0000256" key="8">
    <source>
        <dbReference type="SAM" id="MobiDB-lite"/>
    </source>
</evidence>
<dbReference type="PANTHER" id="PTHR45991:SF1">
    <property type="entry name" value="PACHYTENE CHECKPOINT PROTEIN 2 HOMOLOG"/>
    <property type="match status" value="1"/>
</dbReference>
<dbReference type="InterPro" id="IPR001270">
    <property type="entry name" value="ClpA/B"/>
</dbReference>
<feature type="region of interest" description="Disordered" evidence="8">
    <location>
        <begin position="29"/>
        <end position="55"/>
    </location>
</feature>
<evidence type="ECO:0000256" key="5">
    <source>
        <dbReference type="ARBA" id="ARBA00023254"/>
    </source>
</evidence>
<evidence type="ECO:0000313" key="11">
    <source>
        <dbReference type="Proteomes" id="UP001634393"/>
    </source>
</evidence>
<dbReference type="PANTHER" id="PTHR45991">
    <property type="entry name" value="PACHYTENE CHECKPOINT PROTEIN 2"/>
    <property type="match status" value="1"/>
</dbReference>